<evidence type="ECO:0000259" key="7">
    <source>
        <dbReference type="Pfam" id="PF20720"/>
    </source>
</evidence>
<evidence type="ECO:0000256" key="2">
    <source>
        <dbReference type="ARBA" id="ARBA00023043"/>
    </source>
</evidence>
<gene>
    <name evidence="8" type="ORF">MGAL_10B067640</name>
</gene>
<keyword evidence="1" id="KW-0677">Repeat</keyword>
<dbReference type="PANTHER" id="PTHR24166:SF48">
    <property type="entry name" value="PROTEIN VAPYRIN"/>
    <property type="match status" value="1"/>
</dbReference>
<keyword evidence="9" id="KW-1185">Reference proteome</keyword>
<dbReference type="Pfam" id="PF12796">
    <property type="entry name" value="Ank_2"/>
    <property type="match status" value="4"/>
</dbReference>
<name>A0A8B6BHV1_MYTGA</name>
<evidence type="ECO:0000256" key="1">
    <source>
        <dbReference type="ARBA" id="ARBA00022737"/>
    </source>
</evidence>
<feature type="coiled-coil region" evidence="4">
    <location>
        <begin position="529"/>
        <end position="556"/>
    </location>
</feature>
<dbReference type="Pfam" id="PF00023">
    <property type="entry name" value="Ank"/>
    <property type="match status" value="1"/>
</dbReference>
<feature type="repeat" description="ANK" evidence="3">
    <location>
        <begin position="920"/>
        <end position="952"/>
    </location>
</feature>
<dbReference type="InterPro" id="IPR050889">
    <property type="entry name" value="Dendritic_Spine_Reg/Scaffold"/>
</dbReference>
<organism evidence="8 9">
    <name type="scientific">Mytilus galloprovincialis</name>
    <name type="common">Mediterranean mussel</name>
    <dbReference type="NCBI Taxonomy" id="29158"/>
    <lineage>
        <taxon>Eukaryota</taxon>
        <taxon>Metazoa</taxon>
        <taxon>Spiralia</taxon>
        <taxon>Lophotrochozoa</taxon>
        <taxon>Mollusca</taxon>
        <taxon>Bivalvia</taxon>
        <taxon>Autobranchia</taxon>
        <taxon>Pteriomorphia</taxon>
        <taxon>Mytilida</taxon>
        <taxon>Mytiloidea</taxon>
        <taxon>Mytilidae</taxon>
        <taxon>Mytilinae</taxon>
        <taxon>Mytilus</taxon>
    </lineage>
</organism>
<dbReference type="SUPFAM" id="SSF48403">
    <property type="entry name" value="Ankyrin repeat"/>
    <property type="match status" value="2"/>
</dbReference>
<feature type="repeat" description="ANK" evidence="3">
    <location>
        <begin position="953"/>
        <end position="985"/>
    </location>
</feature>
<keyword evidence="4" id="KW-0175">Coiled coil</keyword>
<feature type="repeat" description="ANK" evidence="3">
    <location>
        <begin position="1088"/>
        <end position="1120"/>
    </location>
</feature>
<feature type="region of interest" description="Disordered" evidence="5">
    <location>
        <begin position="689"/>
        <end position="749"/>
    </location>
</feature>
<dbReference type="SMART" id="SM00248">
    <property type="entry name" value="ANK"/>
    <property type="match status" value="15"/>
</dbReference>
<feature type="repeat" description="ANK" evidence="3">
    <location>
        <begin position="987"/>
        <end position="1019"/>
    </location>
</feature>
<feature type="compositionally biased region" description="Basic and acidic residues" evidence="5">
    <location>
        <begin position="709"/>
        <end position="724"/>
    </location>
</feature>
<comment type="caution">
    <text evidence="8">The sequence shown here is derived from an EMBL/GenBank/DDBJ whole genome shotgun (WGS) entry which is preliminary data.</text>
</comment>
<dbReference type="Pfam" id="PF20720">
    <property type="entry name" value="nSTAND3"/>
    <property type="match status" value="1"/>
</dbReference>
<dbReference type="InterPro" id="IPR041249">
    <property type="entry name" value="HEPN_DZIP3"/>
</dbReference>
<sequence>MATSSALNENYITNYARLGHAAQELLPEVLRELLLLMEPPVMLFKDCHANKYFADRILRPVEWQRITNVATDGYSKFDIQLLYKIIRNLNLVPCPTRGWDHPQDPMVHELTIGDDVERIRRLRNEILHKGETKVTDKDLAEYFSIFKGLTKRLEKYLGKPHGHFLFKFEQLETCCMDQKSEEQFIKTITDLVKNEEDIKDEVGRVRIEVEDLKMKGNTISKLEEENKYFAERLARLEEMLLSSLKPNKLCEKDVISKDIMDLFETYLVEWQEDEKDFVLTRAAQYVLDTIISDSCKCIAVTGCPGSGKSSIIHHVAIFLQKTLAYEIIPNVCEPGDFKQYFSSSRRQVFVLDNIFGTIAVNASLVESWYANLEVIEKMLNMGNTKVLLSCRMHIMKDSLLQRLKIFVSNECNLHTEKLCLLEKERLMIAKRYLNNSEIKEIADVLNLYQFFPLLCKWYAKNKKPSIREFFQNPVDIFKQNIVEMKEDPSRIQYCAFVLCLLFNGNLHESWFERDSDHENKLHAICTEFGIDFRIKRKELQQQLDRLENTYIKKLNRNYYIVHDKVYDVAVVICGQDIIECFIEYTDSIFIGDRYQLESIKSDFDETVIRIPQKHEDRYFQRLLKDLECGHIYSSFQNRQLQNQKYRDKLIAFMLSNKRIIRSILKKMDELQLRLIESRKQTEDFISLSAEESDHSFSGEESDYSSFGEQSEHSSSVEDSEHSSFGEDTESYNMGVQRPGRNKPNSNQIYPVDDQDFPLPLLVSSTQGYEDIVQMLINFGCNVNVYDKFRRTALFLAASHGHPSTVETLLLNNCNPSLCDVWERSPFYVACYEGNSEIVKLLLKVSDISKSDTCYFKTPLHVACEFGHFVIVKMLLENGSSMYQCNTDGHSPLFVACERGHPQLVKLLLDYGSDINQRDEKDKTPLFVACENGFSEVVKILLDHKANISLCNSDGSSPIHVACKWGHTNTVAILVDRNADINSLDRLYGRTPLFLAVEGKYSEIIQLLIENGCDIFTCDKRKQSPLYVACKTGQTSIVKLLLERMDEYYVLSFNYSEWSPLIAACEGGYDSIAQMLLERNFYINICDMNGKCPIHIVCENGFTEIMSTLLSHNCEVDRLDGDGRSALLIACENGYSDIAKLLLENKANHSLTDEDNWSPFQVACYEGHADIVEVLIQYNAETMQCDDKNRSPLFIACMKGHASVAELLLSRNIADVHQSDVRKWTSLHIASKEGHREVVEVLLKYGADRTLLTEAGRSPLDLSRSSFRNDIVQLLTVDTSSDD</sequence>
<dbReference type="InterPro" id="IPR027417">
    <property type="entry name" value="P-loop_NTPase"/>
</dbReference>
<feature type="repeat" description="ANK" evidence="3">
    <location>
        <begin position="887"/>
        <end position="919"/>
    </location>
</feature>
<dbReference type="InterPro" id="IPR049050">
    <property type="entry name" value="nSTAND3"/>
</dbReference>
<feature type="domain" description="Novel STAND NTPase 3" evidence="7">
    <location>
        <begin position="277"/>
        <end position="427"/>
    </location>
</feature>
<feature type="repeat" description="ANK" evidence="3">
    <location>
        <begin position="1221"/>
        <end position="1253"/>
    </location>
</feature>
<dbReference type="InterPro" id="IPR036770">
    <property type="entry name" value="Ankyrin_rpt-contain_sf"/>
</dbReference>
<evidence type="ECO:0000256" key="3">
    <source>
        <dbReference type="PROSITE-ProRule" id="PRU00023"/>
    </source>
</evidence>
<proteinExistence type="predicted"/>
<evidence type="ECO:0000259" key="6">
    <source>
        <dbReference type="Pfam" id="PF18738"/>
    </source>
</evidence>
<evidence type="ECO:0000313" key="9">
    <source>
        <dbReference type="Proteomes" id="UP000596742"/>
    </source>
</evidence>
<dbReference type="Pfam" id="PF13857">
    <property type="entry name" value="Ank_5"/>
    <property type="match status" value="1"/>
</dbReference>
<feature type="repeat" description="ANK" evidence="3">
    <location>
        <begin position="1121"/>
        <end position="1153"/>
    </location>
</feature>
<keyword evidence="2 3" id="KW-0040">ANK repeat</keyword>
<evidence type="ECO:0008006" key="10">
    <source>
        <dbReference type="Google" id="ProtNLM"/>
    </source>
</evidence>
<reference evidence="8" key="1">
    <citation type="submission" date="2018-11" db="EMBL/GenBank/DDBJ databases">
        <authorList>
            <person name="Alioto T."/>
            <person name="Alioto T."/>
        </authorList>
    </citation>
    <scope>NUCLEOTIDE SEQUENCE</scope>
</reference>
<dbReference type="SUPFAM" id="SSF52540">
    <property type="entry name" value="P-loop containing nucleoside triphosphate hydrolases"/>
    <property type="match status" value="1"/>
</dbReference>
<evidence type="ECO:0000256" key="5">
    <source>
        <dbReference type="SAM" id="MobiDB-lite"/>
    </source>
</evidence>
<dbReference type="EMBL" id="UYJE01000136">
    <property type="protein sequence ID" value="VDH90457.1"/>
    <property type="molecule type" value="Genomic_DNA"/>
</dbReference>
<dbReference type="OrthoDB" id="6060066at2759"/>
<evidence type="ECO:0000313" key="8">
    <source>
        <dbReference type="EMBL" id="VDH90457.1"/>
    </source>
</evidence>
<feature type="repeat" description="ANK" evidence="3">
    <location>
        <begin position="1154"/>
        <end position="1186"/>
    </location>
</feature>
<dbReference type="PROSITE" id="PS50088">
    <property type="entry name" value="ANK_REPEAT"/>
    <property type="match status" value="11"/>
</dbReference>
<dbReference type="Proteomes" id="UP000596742">
    <property type="component" value="Unassembled WGS sequence"/>
</dbReference>
<accession>A0A8B6BHV1</accession>
<dbReference type="InterPro" id="IPR002110">
    <property type="entry name" value="Ankyrin_rpt"/>
</dbReference>
<feature type="repeat" description="ANK" evidence="3">
    <location>
        <begin position="755"/>
        <end position="787"/>
    </location>
</feature>
<dbReference type="PANTHER" id="PTHR24166">
    <property type="entry name" value="ROLLING PEBBLES, ISOFORM B"/>
    <property type="match status" value="1"/>
</dbReference>
<dbReference type="Pfam" id="PF18738">
    <property type="entry name" value="HEPN_DZIP3"/>
    <property type="match status" value="1"/>
</dbReference>
<evidence type="ECO:0000256" key="4">
    <source>
        <dbReference type="SAM" id="Coils"/>
    </source>
</evidence>
<dbReference type="Gene3D" id="1.25.40.20">
    <property type="entry name" value="Ankyrin repeat-containing domain"/>
    <property type="match status" value="3"/>
</dbReference>
<feature type="domain" description="DZIP3-like HEPN" evidence="6">
    <location>
        <begin position="54"/>
        <end position="182"/>
    </location>
</feature>
<feature type="repeat" description="ANK" evidence="3">
    <location>
        <begin position="854"/>
        <end position="886"/>
    </location>
</feature>
<protein>
    <recommendedName>
        <fullName evidence="10">DZIP3-like HEPN domain-containing protein</fullName>
    </recommendedName>
</protein>
<dbReference type="PROSITE" id="PS50297">
    <property type="entry name" value="ANK_REP_REGION"/>
    <property type="match status" value="8"/>
</dbReference>
<feature type="repeat" description="ANK" evidence="3">
    <location>
        <begin position="1020"/>
        <end position="1043"/>
    </location>
</feature>